<evidence type="ECO:0000256" key="2">
    <source>
        <dbReference type="ARBA" id="ARBA00006555"/>
    </source>
</evidence>
<evidence type="ECO:0000256" key="1">
    <source>
        <dbReference type="ARBA" id="ARBA00004383"/>
    </source>
</evidence>
<dbReference type="InterPro" id="IPR051045">
    <property type="entry name" value="TonB-dependent_transducer"/>
</dbReference>
<organism evidence="13 14">
    <name type="scientific">Gluconobacter wancherniae NBRC 103581</name>
    <dbReference type="NCBI Taxonomy" id="656744"/>
    <lineage>
        <taxon>Bacteria</taxon>
        <taxon>Pseudomonadati</taxon>
        <taxon>Pseudomonadota</taxon>
        <taxon>Alphaproteobacteria</taxon>
        <taxon>Acetobacterales</taxon>
        <taxon>Acetobacteraceae</taxon>
        <taxon>Gluconobacter</taxon>
    </lineage>
</organism>
<dbReference type="Gene3D" id="3.30.1150.10">
    <property type="match status" value="1"/>
</dbReference>
<dbReference type="RefSeq" id="WP_146796016.1">
    <property type="nucleotide sequence ID" value="NZ_BARC01000003.1"/>
</dbReference>
<evidence type="ECO:0000256" key="9">
    <source>
        <dbReference type="ARBA" id="ARBA00023136"/>
    </source>
</evidence>
<comment type="caution">
    <text evidence="13">The sequence shown here is derived from an EMBL/GenBank/DDBJ whole genome shotgun (WGS) entry which is preliminary data.</text>
</comment>
<dbReference type="GO" id="GO:0015031">
    <property type="term" value="P:protein transport"/>
    <property type="evidence" value="ECO:0007669"/>
    <property type="project" value="UniProtKB-KW"/>
</dbReference>
<feature type="transmembrane region" description="Helical" evidence="11">
    <location>
        <begin position="12"/>
        <end position="33"/>
    </location>
</feature>
<reference evidence="13 14" key="1">
    <citation type="submission" date="2019-07" db="EMBL/GenBank/DDBJ databases">
        <title>Whole genome shotgun sequence of Gluconobacter wancherniae NBRC 103581.</title>
        <authorList>
            <person name="Hosoyama A."/>
            <person name="Uohara A."/>
            <person name="Ohji S."/>
            <person name="Ichikawa N."/>
        </authorList>
    </citation>
    <scope>NUCLEOTIDE SEQUENCE [LARGE SCALE GENOMIC DNA]</scope>
    <source>
        <strain evidence="13 14">NBRC 103581</strain>
    </source>
</reference>
<dbReference type="GO" id="GO:0005886">
    <property type="term" value="C:plasma membrane"/>
    <property type="evidence" value="ECO:0007669"/>
    <property type="project" value="UniProtKB-SubCell"/>
</dbReference>
<dbReference type="PRINTS" id="PR01217">
    <property type="entry name" value="PRICHEXTENSN"/>
</dbReference>
<gene>
    <name evidence="13" type="ORF">GWA01_15840</name>
</gene>
<keyword evidence="3" id="KW-0813">Transport</keyword>
<evidence type="ECO:0000256" key="6">
    <source>
        <dbReference type="ARBA" id="ARBA00022692"/>
    </source>
</evidence>
<keyword evidence="7" id="KW-0653">Protein transport</keyword>
<feature type="compositionally biased region" description="Pro residues" evidence="10">
    <location>
        <begin position="57"/>
        <end position="91"/>
    </location>
</feature>
<protein>
    <recommendedName>
        <fullName evidence="12">TonB C-terminal domain-containing protein</fullName>
    </recommendedName>
</protein>
<keyword evidence="14" id="KW-1185">Reference proteome</keyword>
<name>A0A511B040_9PROT</name>
<keyword evidence="4" id="KW-1003">Cell membrane</keyword>
<feature type="compositionally biased region" description="Pro residues" evidence="10">
    <location>
        <begin position="101"/>
        <end position="127"/>
    </location>
</feature>
<keyword evidence="8 11" id="KW-1133">Transmembrane helix</keyword>
<dbReference type="PROSITE" id="PS52015">
    <property type="entry name" value="TONB_CTD"/>
    <property type="match status" value="1"/>
</dbReference>
<feature type="region of interest" description="Disordered" evidence="10">
    <location>
        <begin position="50"/>
        <end position="157"/>
    </location>
</feature>
<sequence>MKSYAAQQRKPTDYIVAIVVAVLAMGAVIYGLMSGAVGKLVHEKPPIKTEVIKETPKPPPPPPPPPPPVMEQPPPPYIPPPKISVPPPPHPIQRVTHVKPPHPQPPTPTPSPEPSPTPAPPGPPVPAVPDHTAGASPINGAKPEYPEEAQEENREGKVTASCDILPTGRTANCTIVSSSGGHEFVESAMDFLGRARYQPAVVNGQAVTEHHHILHVDFTMGD</sequence>
<keyword evidence="9 11" id="KW-0472">Membrane</keyword>
<evidence type="ECO:0000256" key="11">
    <source>
        <dbReference type="SAM" id="Phobius"/>
    </source>
</evidence>
<dbReference type="NCBIfam" id="TIGR01352">
    <property type="entry name" value="tonB_Cterm"/>
    <property type="match status" value="1"/>
</dbReference>
<dbReference type="PANTHER" id="PTHR33446">
    <property type="entry name" value="PROTEIN TONB-RELATED"/>
    <property type="match status" value="1"/>
</dbReference>
<dbReference type="InterPro" id="IPR006260">
    <property type="entry name" value="TonB/TolA_C"/>
</dbReference>
<keyword evidence="5" id="KW-0997">Cell inner membrane</keyword>
<dbReference type="Proteomes" id="UP000321230">
    <property type="component" value="Unassembled WGS sequence"/>
</dbReference>
<evidence type="ECO:0000256" key="4">
    <source>
        <dbReference type="ARBA" id="ARBA00022475"/>
    </source>
</evidence>
<proteinExistence type="inferred from homology"/>
<accession>A0A511B040</accession>
<evidence type="ECO:0000313" key="14">
    <source>
        <dbReference type="Proteomes" id="UP000321230"/>
    </source>
</evidence>
<evidence type="ECO:0000313" key="13">
    <source>
        <dbReference type="EMBL" id="GEK93814.1"/>
    </source>
</evidence>
<comment type="subcellular location">
    <subcellularLocation>
        <location evidence="1">Cell inner membrane</location>
        <topology evidence="1">Single-pass membrane protein</topology>
        <orientation evidence="1">Periplasmic side</orientation>
    </subcellularLocation>
</comment>
<dbReference type="GO" id="GO:0055085">
    <property type="term" value="P:transmembrane transport"/>
    <property type="evidence" value="ECO:0007669"/>
    <property type="project" value="InterPro"/>
</dbReference>
<keyword evidence="6 11" id="KW-0812">Transmembrane</keyword>
<dbReference type="AlphaFoldDB" id="A0A511B040"/>
<dbReference type="EMBL" id="BJUZ01000002">
    <property type="protein sequence ID" value="GEK93814.1"/>
    <property type="molecule type" value="Genomic_DNA"/>
</dbReference>
<comment type="similarity">
    <text evidence="2">Belongs to the TonB family.</text>
</comment>
<dbReference type="InterPro" id="IPR037682">
    <property type="entry name" value="TonB_C"/>
</dbReference>
<evidence type="ECO:0000256" key="7">
    <source>
        <dbReference type="ARBA" id="ARBA00022927"/>
    </source>
</evidence>
<evidence type="ECO:0000259" key="12">
    <source>
        <dbReference type="PROSITE" id="PS52015"/>
    </source>
</evidence>
<evidence type="ECO:0000256" key="10">
    <source>
        <dbReference type="SAM" id="MobiDB-lite"/>
    </source>
</evidence>
<dbReference type="OrthoDB" id="7225042at2"/>
<dbReference type="Pfam" id="PF03544">
    <property type="entry name" value="TonB_C"/>
    <property type="match status" value="1"/>
</dbReference>
<evidence type="ECO:0000256" key="3">
    <source>
        <dbReference type="ARBA" id="ARBA00022448"/>
    </source>
</evidence>
<feature type="domain" description="TonB C-terminal" evidence="12">
    <location>
        <begin position="130"/>
        <end position="222"/>
    </location>
</feature>
<dbReference type="SUPFAM" id="SSF74653">
    <property type="entry name" value="TolA/TonB C-terminal domain"/>
    <property type="match status" value="1"/>
</dbReference>
<evidence type="ECO:0000256" key="8">
    <source>
        <dbReference type="ARBA" id="ARBA00022989"/>
    </source>
</evidence>
<evidence type="ECO:0000256" key="5">
    <source>
        <dbReference type="ARBA" id="ARBA00022519"/>
    </source>
</evidence>